<proteinExistence type="predicted"/>
<organism evidence="1 2">
    <name type="scientific">Arachis hypogaea</name>
    <name type="common">Peanut</name>
    <dbReference type="NCBI Taxonomy" id="3818"/>
    <lineage>
        <taxon>Eukaryota</taxon>
        <taxon>Viridiplantae</taxon>
        <taxon>Streptophyta</taxon>
        <taxon>Embryophyta</taxon>
        <taxon>Tracheophyta</taxon>
        <taxon>Spermatophyta</taxon>
        <taxon>Magnoliopsida</taxon>
        <taxon>eudicotyledons</taxon>
        <taxon>Gunneridae</taxon>
        <taxon>Pentapetalae</taxon>
        <taxon>rosids</taxon>
        <taxon>fabids</taxon>
        <taxon>Fabales</taxon>
        <taxon>Fabaceae</taxon>
        <taxon>Papilionoideae</taxon>
        <taxon>50 kb inversion clade</taxon>
        <taxon>dalbergioids sensu lato</taxon>
        <taxon>Dalbergieae</taxon>
        <taxon>Pterocarpus clade</taxon>
        <taxon>Arachis</taxon>
    </lineage>
</organism>
<protein>
    <submittedName>
        <fullName evidence="1">Uncharacterized protein</fullName>
    </submittedName>
</protein>
<accession>A0A444YQK7</accession>
<evidence type="ECO:0000313" key="1">
    <source>
        <dbReference type="EMBL" id="RYR04182.1"/>
    </source>
</evidence>
<keyword evidence="2" id="KW-1185">Reference proteome</keyword>
<gene>
    <name evidence="1" type="ORF">Ahy_B06g083783</name>
</gene>
<evidence type="ECO:0000313" key="2">
    <source>
        <dbReference type="Proteomes" id="UP000289738"/>
    </source>
</evidence>
<reference evidence="1 2" key="1">
    <citation type="submission" date="2019-01" db="EMBL/GenBank/DDBJ databases">
        <title>Sequencing of cultivated peanut Arachis hypogaea provides insights into genome evolution and oil improvement.</title>
        <authorList>
            <person name="Chen X."/>
        </authorList>
    </citation>
    <scope>NUCLEOTIDE SEQUENCE [LARGE SCALE GENOMIC DNA]</scope>
    <source>
        <strain evidence="2">cv. Fuhuasheng</strain>
        <tissue evidence="1">Leaves</tissue>
    </source>
</reference>
<dbReference type="Proteomes" id="UP000289738">
    <property type="component" value="Chromosome B06"/>
</dbReference>
<name>A0A444YQK7_ARAHY</name>
<dbReference type="EMBL" id="SDMP01000016">
    <property type="protein sequence ID" value="RYR04182.1"/>
    <property type="molecule type" value="Genomic_DNA"/>
</dbReference>
<dbReference type="AlphaFoldDB" id="A0A444YQK7"/>
<comment type="caution">
    <text evidence="1">The sequence shown here is derived from an EMBL/GenBank/DDBJ whole genome shotgun (WGS) entry which is preliminary data.</text>
</comment>
<sequence>MSSSSGYLVVSVNPNCRLRNSDNENLILSSVSGSARKKIERVGYRLLAPTKNEIFRFRLFLLHGDKHVRLMFDIHRKIIAEQVMELFAEVGDVSSNFVQDDPPLAPKPLHVASPVKDIDVDDKDSNEEYVVDSNESGFSEDDEEEEFILETVEASCRYLLPALDPIQVLSSVPSHYATDVRRVEGAHTCLAPTMSQDPQQLDSSLICHIIFPLIQSNPSVSISGLQGAVRQSYHFKPSYRKVWMVKQKEESYNKVSRLLQAQLSCCPGSMAYNNNNDVIDGDHSENDADGQCHMTKAVPIAEVY</sequence>